<gene>
    <name evidence="1" type="ORF">Scep_023952</name>
</gene>
<organism evidence="1 2">
    <name type="scientific">Stephania cephalantha</name>
    <dbReference type="NCBI Taxonomy" id="152367"/>
    <lineage>
        <taxon>Eukaryota</taxon>
        <taxon>Viridiplantae</taxon>
        <taxon>Streptophyta</taxon>
        <taxon>Embryophyta</taxon>
        <taxon>Tracheophyta</taxon>
        <taxon>Spermatophyta</taxon>
        <taxon>Magnoliopsida</taxon>
        <taxon>Ranunculales</taxon>
        <taxon>Menispermaceae</taxon>
        <taxon>Menispermoideae</taxon>
        <taxon>Cissampelideae</taxon>
        <taxon>Stephania</taxon>
    </lineage>
</organism>
<evidence type="ECO:0000313" key="2">
    <source>
        <dbReference type="Proteomes" id="UP001419268"/>
    </source>
</evidence>
<reference evidence="1 2" key="1">
    <citation type="submission" date="2024-01" db="EMBL/GenBank/DDBJ databases">
        <title>Genome assemblies of Stephania.</title>
        <authorList>
            <person name="Yang L."/>
        </authorList>
    </citation>
    <scope>NUCLEOTIDE SEQUENCE [LARGE SCALE GENOMIC DNA]</scope>
    <source>
        <strain evidence="1">JXDWG</strain>
        <tissue evidence="1">Leaf</tissue>
    </source>
</reference>
<proteinExistence type="predicted"/>
<evidence type="ECO:0000313" key="1">
    <source>
        <dbReference type="EMBL" id="KAK9100522.1"/>
    </source>
</evidence>
<dbReference type="Proteomes" id="UP001419268">
    <property type="component" value="Unassembled WGS sequence"/>
</dbReference>
<comment type="caution">
    <text evidence="1">The sequence shown here is derived from an EMBL/GenBank/DDBJ whole genome shotgun (WGS) entry which is preliminary data.</text>
</comment>
<accession>A0AAP0EYI8</accession>
<protein>
    <submittedName>
        <fullName evidence="1">Uncharacterized protein</fullName>
    </submittedName>
</protein>
<keyword evidence="2" id="KW-1185">Reference proteome</keyword>
<sequence length="105" mass="11783">MGQALAPTRATGEVLLMADLGRRRFATRHLIAIDERLDHQELLRLFVSIALHDLLARAHTQQWRIGDLRVSVSPQSFNSLSITLSVVFPLYIYMCCCSGSLSERG</sequence>
<dbReference type="AlphaFoldDB" id="A0AAP0EYI8"/>
<name>A0AAP0EYI8_9MAGN</name>
<dbReference type="EMBL" id="JBBNAG010000010">
    <property type="protein sequence ID" value="KAK9100522.1"/>
    <property type="molecule type" value="Genomic_DNA"/>
</dbReference>